<reference evidence="1" key="2">
    <citation type="journal article" date="2021" name="Microbiome">
        <title>Successional dynamics and alternative stable states in a saline activated sludge microbial community over 9 years.</title>
        <authorList>
            <person name="Wang Y."/>
            <person name="Ye J."/>
            <person name="Ju F."/>
            <person name="Liu L."/>
            <person name="Boyd J.A."/>
            <person name="Deng Y."/>
            <person name="Parks D.H."/>
            <person name="Jiang X."/>
            <person name="Yin X."/>
            <person name="Woodcroft B.J."/>
            <person name="Tyson G.W."/>
            <person name="Hugenholtz P."/>
            <person name="Polz M.F."/>
            <person name="Zhang T."/>
        </authorList>
    </citation>
    <scope>NUCLEOTIDE SEQUENCE</scope>
    <source>
        <strain evidence="1">HKST-UBA11</strain>
    </source>
</reference>
<organism evidence="1 2">
    <name type="scientific">Candidatus Dojkabacteria bacterium</name>
    <dbReference type="NCBI Taxonomy" id="2099670"/>
    <lineage>
        <taxon>Bacteria</taxon>
        <taxon>Candidatus Dojkabacteria</taxon>
    </lineage>
</organism>
<evidence type="ECO:0000313" key="2">
    <source>
        <dbReference type="Proteomes" id="UP000754563"/>
    </source>
</evidence>
<sequence length="364" mass="41756">MSVVLVDINHTPPIALPLRSEGNPMHDLLLFDSAEEACGILHSYLSELLPDQGALLDTRYIKETLAGCINFLEMAWINHSIPDGGRQNHLLVWEFFQNVPIDQLISKTLFSAPGSKLAIDYLHYRIGNHYDMNYVYDDDFLKLALLSSLEPFKDLIPMFLRRRVKQEPAELYTLKSDPALLQHHPEEPCGVAIQLFGSTENTLVFSHTPSDTEGQEATLNLTLEEDQVSATLPIDETYPPIYVLHDWITTIVENPDTSIDEITNRFLLGFRTSLTSNINHEGRSEYYRLLQQVDKRMKFHLTELNNKVERSTDDLLYLMKFVRTIYNMTLHLLPEEHRIHINPQSVLDIETTKTMAAELLTHVS</sequence>
<gene>
    <name evidence="1" type="ORF">KC717_05040</name>
</gene>
<accession>A0A955L8I6</accession>
<dbReference type="Proteomes" id="UP000754563">
    <property type="component" value="Unassembled WGS sequence"/>
</dbReference>
<proteinExistence type="predicted"/>
<evidence type="ECO:0000313" key="1">
    <source>
        <dbReference type="EMBL" id="MCA9385984.1"/>
    </source>
</evidence>
<protein>
    <submittedName>
        <fullName evidence="1">Uncharacterized protein</fullName>
    </submittedName>
</protein>
<dbReference type="AlphaFoldDB" id="A0A955L8I6"/>
<dbReference type="EMBL" id="JAGQLH010000064">
    <property type="protein sequence ID" value="MCA9385984.1"/>
    <property type="molecule type" value="Genomic_DNA"/>
</dbReference>
<reference evidence="1" key="1">
    <citation type="submission" date="2020-04" db="EMBL/GenBank/DDBJ databases">
        <authorList>
            <person name="Zhang T."/>
        </authorList>
    </citation>
    <scope>NUCLEOTIDE SEQUENCE</scope>
    <source>
        <strain evidence="1">HKST-UBA11</strain>
    </source>
</reference>
<comment type="caution">
    <text evidence="1">The sequence shown here is derived from an EMBL/GenBank/DDBJ whole genome shotgun (WGS) entry which is preliminary data.</text>
</comment>
<name>A0A955L8I6_9BACT</name>